<dbReference type="EMBL" id="LAZR01005350">
    <property type="protein sequence ID" value="KKN00659.1"/>
    <property type="molecule type" value="Genomic_DNA"/>
</dbReference>
<reference evidence="1" key="1">
    <citation type="journal article" date="2015" name="Nature">
        <title>Complex archaea that bridge the gap between prokaryotes and eukaryotes.</title>
        <authorList>
            <person name="Spang A."/>
            <person name="Saw J.H."/>
            <person name="Jorgensen S.L."/>
            <person name="Zaremba-Niedzwiedzka K."/>
            <person name="Martijn J."/>
            <person name="Lind A.E."/>
            <person name="van Eijk R."/>
            <person name="Schleper C."/>
            <person name="Guy L."/>
            <person name="Ettema T.J."/>
        </authorList>
    </citation>
    <scope>NUCLEOTIDE SEQUENCE</scope>
</reference>
<accession>A0A0F9M4P2</accession>
<proteinExistence type="predicted"/>
<gene>
    <name evidence="1" type="ORF">LCGC14_1135540</name>
</gene>
<protein>
    <submittedName>
        <fullName evidence="1">Uncharacterized protein</fullName>
    </submittedName>
</protein>
<organism evidence="1">
    <name type="scientific">marine sediment metagenome</name>
    <dbReference type="NCBI Taxonomy" id="412755"/>
    <lineage>
        <taxon>unclassified sequences</taxon>
        <taxon>metagenomes</taxon>
        <taxon>ecological metagenomes</taxon>
    </lineage>
</organism>
<sequence length="119" mass="13935">MSFLRVLGSYRGSVSPYRLWQTEGTQHARGLEDESEKMNITIRRIEHSDHEYLAYAKSLCGKATYFLYFRDDIWGAVVLCNFVQMLKSYFQPERIKLTIHENAVCLKNEQILALLNEEP</sequence>
<dbReference type="AlphaFoldDB" id="A0A0F9M4P2"/>
<comment type="caution">
    <text evidence="1">The sequence shown here is derived from an EMBL/GenBank/DDBJ whole genome shotgun (WGS) entry which is preliminary data.</text>
</comment>
<name>A0A0F9M4P2_9ZZZZ</name>
<evidence type="ECO:0000313" key="1">
    <source>
        <dbReference type="EMBL" id="KKN00659.1"/>
    </source>
</evidence>